<proteinExistence type="predicted"/>
<sequence length="194" mass="22606">MKIPKFFLTFLTLILVLVGWVVINYVFCNFYNPFTIGNYKLYVHPNRIYKIKYPSSWMVEESENRVCLMDFNGKESEQYKFNFAENYIIIEIESSFAVKNSFYDKKITIKINNQQVEAYLSHGGGSTFSGSSVEIRIPSKLKQYPNKYFIITIGRNWYDDDLPNFNSISPESLLDKAMPIIETFEISDGKPSKS</sequence>
<comment type="caution">
    <text evidence="2">The sequence shown here is derived from an EMBL/GenBank/DDBJ whole genome shotgun (WGS) entry which is preliminary data.</text>
</comment>
<protein>
    <submittedName>
        <fullName evidence="2">Uncharacterized protein</fullName>
    </submittedName>
</protein>
<evidence type="ECO:0000313" key="2">
    <source>
        <dbReference type="EMBL" id="OGC16777.1"/>
    </source>
</evidence>
<dbReference type="AlphaFoldDB" id="A0A1F4S8R3"/>
<dbReference type="Proteomes" id="UP000177905">
    <property type="component" value="Unassembled WGS sequence"/>
</dbReference>
<accession>A0A1F4S8R3</accession>
<reference evidence="2 3" key="1">
    <citation type="journal article" date="2016" name="Nat. Commun.">
        <title>Thousands of microbial genomes shed light on interconnected biogeochemical processes in an aquifer system.</title>
        <authorList>
            <person name="Anantharaman K."/>
            <person name="Brown C.T."/>
            <person name="Hug L.A."/>
            <person name="Sharon I."/>
            <person name="Castelle C.J."/>
            <person name="Probst A.J."/>
            <person name="Thomas B.C."/>
            <person name="Singh A."/>
            <person name="Wilkins M.J."/>
            <person name="Karaoz U."/>
            <person name="Brodie E.L."/>
            <person name="Williams K.H."/>
            <person name="Hubbard S.S."/>
            <person name="Banfield J.F."/>
        </authorList>
    </citation>
    <scope>NUCLEOTIDE SEQUENCE [LARGE SCALE GENOMIC DNA]</scope>
</reference>
<keyword evidence="1" id="KW-0472">Membrane</keyword>
<keyword evidence="1" id="KW-0812">Transmembrane</keyword>
<gene>
    <name evidence="2" type="ORF">A2290_00265</name>
</gene>
<evidence type="ECO:0000256" key="1">
    <source>
        <dbReference type="SAM" id="Phobius"/>
    </source>
</evidence>
<name>A0A1F4S8R3_UNCSA</name>
<feature type="transmembrane region" description="Helical" evidence="1">
    <location>
        <begin position="7"/>
        <end position="27"/>
    </location>
</feature>
<dbReference type="EMBL" id="MEUA01000003">
    <property type="protein sequence ID" value="OGC16777.1"/>
    <property type="molecule type" value="Genomic_DNA"/>
</dbReference>
<organism evidence="2 3">
    <name type="scientific">candidate division WOR-1 bacterium RIFOXYB2_FULL_36_35</name>
    <dbReference type="NCBI Taxonomy" id="1802578"/>
    <lineage>
        <taxon>Bacteria</taxon>
        <taxon>Bacillati</taxon>
        <taxon>Saganbacteria</taxon>
    </lineage>
</organism>
<evidence type="ECO:0000313" key="3">
    <source>
        <dbReference type="Proteomes" id="UP000177905"/>
    </source>
</evidence>
<keyword evidence="1" id="KW-1133">Transmembrane helix</keyword>